<feature type="chain" id="PRO_5045511157" description="Secreted protein" evidence="2">
    <location>
        <begin position="27"/>
        <end position="194"/>
    </location>
</feature>
<gene>
    <name evidence="3" type="ORF">GCM10009802_41450</name>
</gene>
<reference evidence="3 4" key="1">
    <citation type="journal article" date="2019" name="Int. J. Syst. Evol. Microbiol.">
        <title>The Global Catalogue of Microorganisms (GCM) 10K type strain sequencing project: providing services to taxonomists for standard genome sequencing and annotation.</title>
        <authorList>
            <consortium name="The Broad Institute Genomics Platform"/>
            <consortium name="The Broad Institute Genome Sequencing Center for Infectious Disease"/>
            <person name="Wu L."/>
            <person name="Ma J."/>
        </authorList>
    </citation>
    <scope>NUCLEOTIDE SEQUENCE [LARGE SCALE GENOMIC DNA]</scope>
    <source>
        <strain evidence="3 4">JCM 15481</strain>
    </source>
</reference>
<feature type="signal peptide" evidence="2">
    <location>
        <begin position="1"/>
        <end position="26"/>
    </location>
</feature>
<name>A0ABN2YVH7_9ACTN</name>
<keyword evidence="4" id="KW-1185">Reference proteome</keyword>
<evidence type="ECO:0000313" key="3">
    <source>
        <dbReference type="EMBL" id="GAA2133045.1"/>
    </source>
</evidence>
<dbReference type="RefSeq" id="WP_344291503.1">
    <property type="nucleotide sequence ID" value="NZ_BAAAPF010000149.1"/>
</dbReference>
<evidence type="ECO:0000256" key="2">
    <source>
        <dbReference type="SAM" id="SignalP"/>
    </source>
</evidence>
<accession>A0ABN2YVH7</accession>
<keyword evidence="2" id="KW-0732">Signal</keyword>
<dbReference type="EMBL" id="BAAAPF010000149">
    <property type="protein sequence ID" value="GAA2133045.1"/>
    <property type="molecule type" value="Genomic_DNA"/>
</dbReference>
<protein>
    <recommendedName>
        <fullName evidence="5">Secreted protein</fullName>
    </recommendedName>
</protein>
<evidence type="ECO:0000313" key="4">
    <source>
        <dbReference type="Proteomes" id="UP001500443"/>
    </source>
</evidence>
<evidence type="ECO:0000256" key="1">
    <source>
        <dbReference type="SAM" id="MobiDB-lite"/>
    </source>
</evidence>
<feature type="region of interest" description="Disordered" evidence="1">
    <location>
        <begin position="29"/>
        <end position="69"/>
    </location>
</feature>
<evidence type="ECO:0008006" key="5">
    <source>
        <dbReference type="Google" id="ProtNLM"/>
    </source>
</evidence>
<dbReference type="Proteomes" id="UP001500443">
    <property type="component" value="Unassembled WGS sequence"/>
</dbReference>
<comment type="caution">
    <text evidence="3">The sequence shown here is derived from an EMBL/GenBank/DDBJ whole genome shotgun (WGS) entry which is preliminary data.</text>
</comment>
<proteinExistence type="predicted"/>
<organism evidence="3 4">
    <name type="scientific">Streptomyces synnematoformans</name>
    <dbReference type="NCBI Taxonomy" id="415721"/>
    <lineage>
        <taxon>Bacteria</taxon>
        <taxon>Bacillati</taxon>
        <taxon>Actinomycetota</taxon>
        <taxon>Actinomycetes</taxon>
        <taxon>Kitasatosporales</taxon>
        <taxon>Streptomycetaceae</taxon>
        <taxon>Streptomyces</taxon>
    </lineage>
</organism>
<feature type="compositionally biased region" description="Acidic residues" evidence="1">
    <location>
        <begin position="58"/>
        <end position="67"/>
    </location>
</feature>
<sequence length="194" mass="20317">MTMWGTSRAVRGVAAAALAVGLTLSAAGCGGGDDDGKTSESPAAQDKNGQEGGGQEVGEADVPEEPVAEVKNQAGVVLGIMELERDSGGFVTMNGELENTGDADYLDTHLWSGSEQGVDKTSLMGATLVDTDGKKRYYALRDTDKRCLCTSGLTLLEAGKTVPVYIQFPAPPDETTEVEFQLPTFPPVTIEITN</sequence>